<keyword evidence="2" id="KW-0722">Serine protease inhibitor</keyword>
<sequence length="116" mass="12220">MGRTTAAVFLLTTAATLAAGAPAASAAVAGDHLTMPRHQSSQCDGKQEWPELLGADAREASETVEAENPDVTARVLRENTPTTADFRCDRVRIYTDGSDYGNGDGTNTVTRVPRVG</sequence>
<dbReference type="PANTHER" id="PTHR33091">
    <property type="entry name" value="PROTEIN, PUTATIVE, EXPRESSED-RELATED"/>
    <property type="match status" value="1"/>
</dbReference>
<feature type="region of interest" description="Disordered" evidence="3">
    <location>
        <begin position="97"/>
        <end position="116"/>
    </location>
</feature>
<dbReference type="InterPro" id="IPR036354">
    <property type="entry name" value="Prot_inh_pot1_sf"/>
</dbReference>
<reference evidence="5 6" key="1">
    <citation type="submission" date="2019-06" db="EMBL/GenBank/DDBJ databases">
        <title>Sequencing the genomes of 1000 actinobacteria strains.</title>
        <authorList>
            <person name="Klenk H.-P."/>
        </authorList>
    </citation>
    <scope>NUCLEOTIDE SEQUENCE [LARGE SCALE GENOMIC DNA]</scope>
    <source>
        <strain evidence="5 6">DSM 45015</strain>
    </source>
</reference>
<gene>
    <name evidence="5" type="ORF">FHX37_4260</name>
</gene>
<dbReference type="RefSeq" id="WP_141925978.1">
    <property type="nucleotide sequence ID" value="NZ_VFQC01000003.1"/>
</dbReference>
<dbReference type="PRINTS" id="PR00292">
    <property type="entry name" value="POTATOINHBTR"/>
</dbReference>
<evidence type="ECO:0000256" key="4">
    <source>
        <dbReference type="SAM" id="SignalP"/>
    </source>
</evidence>
<dbReference type="AlphaFoldDB" id="A0A543N6T6"/>
<protein>
    <submittedName>
        <fullName evidence="5">Potato proteinase inhibitor type I family protein</fullName>
    </submittedName>
</protein>
<dbReference type="InterPro" id="IPR000864">
    <property type="entry name" value="Prot_inh_pot1"/>
</dbReference>
<feature type="chain" id="PRO_5021837485" evidence="4">
    <location>
        <begin position="27"/>
        <end position="116"/>
    </location>
</feature>
<comment type="caution">
    <text evidence="5">The sequence shown here is derived from an EMBL/GenBank/DDBJ whole genome shotgun (WGS) entry which is preliminary data.</text>
</comment>
<evidence type="ECO:0000256" key="2">
    <source>
        <dbReference type="ARBA" id="ARBA00022900"/>
    </source>
</evidence>
<dbReference type="Pfam" id="PF00280">
    <property type="entry name" value="potato_inhibit"/>
    <property type="match status" value="1"/>
</dbReference>
<dbReference type="EMBL" id="VFQC01000003">
    <property type="protein sequence ID" value="TQN27539.1"/>
    <property type="molecule type" value="Genomic_DNA"/>
</dbReference>
<evidence type="ECO:0000256" key="1">
    <source>
        <dbReference type="ARBA" id="ARBA00022690"/>
    </source>
</evidence>
<dbReference type="OrthoDB" id="3436868at2"/>
<organism evidence="5 6">
    <name type="scientific">Haloactinospora alba</name>
    <dbReference type="NCBI Taxonomy" id="405555"/>
    <lineage>
        <taxon>Bacteria</taxon>
        <taxon>Bacillati</taxon>
        <taxon>Actinomycetota</taxon>
        <taxon>Actinomycetes</taxon>
        <taxon>Streptosporangiales</taxon>
        <taxon>Nocardiopsidaceae</taxon>
        <taxon>Haloactinospora</taxon>
    </lineage>
</organism>
<dbReference type="GO" id="GO:0009611">
    <property type="term" value="P:response to wounding"/>
    <property type="evidence" value="ECO:0007669"/>
    <property type="project" value="InterPro"/>
</dbReference>
<accession>A0A543N6T6</accession>
<evidence type="ECO:0000313" key="6">
    <source>
        <dbReference type="Proteomes" id="UP000317422"/>
    </source>
</evidence>
<dbReference type="SUPFAM" id="SSF54654">
    <property type="entry name" value="CI-2 family of serine protease inhibitors"/>
    <property type="match status" value="1"/>
</dbReference>
<dbReference type="PANTHER" id="PTHR33091:SF83">
    <property type="entry name" value="SERINE PROTEASE INHIBITOR, POTATO INHIBITOR I-TYPE FAMILY PROTEIN-RELATED"/>
    <property type="match status" value="1"/>
</dbReference>
<evidence type="ECO:0000313" key="5">
    <source>
        <dbReference type="EMBL" id="TQN27539.1"/>
    </source>
</evidence>
<keyword evidence="1" id="KW-0646">Protease inhibitor</keyword>
<keyword evidence="6" id="KW-1185">Reference proteome</keyword>
<name>A0A543N6T6_9ACTN</name>
<dbReference type="Proteomes" id="UP000317422">
    <property type="component" value="Unassembled WGS sequence"/>
</dbReference>
<dbReference type="GO" id="GO:0004867">
    <property type="term" value="F:serine-type endopeptidase inhibitor activity"/>
    <property type="evidence" value="ECO:0007669"/>
    <property type="project" value="UniProtKB-KW"/>
</dbReference>
<keyword evidence="4" id="KW-0732">Signal</keyword>
<dbReference type="PROSITE" id="PS00285">
    <property type="entry name" value="POTATO_INHIBITOR"/>
    <property type="match status" value="1"/>
</dbReference>
<proteinExistence type="predicted"/>
<dbReference type="Gene3D" id="3.30.10.10">
    <property type="entry name" value="Trypsin Inhibitor V, subunit A"/>
    <property type="match status" value="1"/>
</dbReference>
<feature type="signal peptide" evidence="4">
    <location>
        <begin position="1"/>
        <end position="26"/>
    </location>
</feature>
<evidence type="ECO:0000256" key="3">
    <source>
        <dbReference type="SAM" id="MobiDB-lite"/>
    </source>
</evidence>